<comment type="caution">
    <text evidence="1">The sequence shown here is derived from an EMBL/GenBank/DDBJ whole genome shotgun (WGS) entry which is preliminary data.</text>
</comment>
<name>A0A8S9SYM6_9CYAN</name>
<reference evidence="1" key="1">
    <citation type="journal article" date="2015" name="Genome Announc.">
        <title>Draft Genome Sequence of Tolypothrix boutellei Strain VB521301.</title>
        <authorList>
            <person name="Chandrababunaidu M.M."/>
            <person name="Singh D."/>
            <person name="Sen D."/>
            <person name="Bhan S."/>
            <person name="Das S."/>
            <person name="Gupta A."/>
            <person name="Adhikary S.P."/>
            <person name="Tripathy S."/>
        </authorList>
    </citation>
    <scope>NUCLEOTIDE SEQUENCE</scope>
    <source>
        <strain evidence="1">VB521301</strain>
    </source>
</reference>
<sequence>MSLTDVARNLRNFNLMTQASYEEVIRLIAEGAITDRLALLDQLIQAATDRLLPFSPTVGLFKAVVGFDVEEPNEEERAQLIKILHQLRESGVITQHVHKQLQADLMGNRIGKLDVQLFEQAKRRMKIYEWLESKQYEPLLNSLRSTAVLSQEGYKRLLKDFKSHNVNDGIELFKYIDGSTVFARRDNSEAFSDYLQKIYVGIAQTLAKSGVANLHFENLKLEIVKQTIFSNYQTEKLLPSRSKIS</sequence>
<organism evidence="1 2">
    <name type="scientific">Tolypothrix bouteillei VB521301</name>
    <dbReference type="NCBI Taxonomy" id="1479485"/>
    <lineage>
        <taxon>Bacteria</taxon>
        <taxon>Bacillati</taxon>
        <taxon>Cyanobacteriota</taxon>
        <taxon>Cyanophyceae</taxon>
        <taxon>Nostocales</taxon>
        <taxon>Tolypothrichaceae</taxon>
        <taxon>Tolypothrix</taxon>
    </lineage>
</organism>
<dbReference type="RefSeq" id="WP_050046279.1">
    <property type="nucleotide sequence ID" value="NZ_JHEG04000001.1"/>
</dbReference>
<dbReference type="OrthoDB" id="46957at1161"/>
<dbReference type="EMBL" id="JHEG04000001">
    <property type="protein sequence ID" value="KAF3885451.1"/>
    <property type="molecule type" value="Genomic_DNA"/>
</dbReference>
<reference evidence="1" key="2">
    <citation type="submission" date="2019-11" db="EMBL/GenBank/DDBJ databases">
        <title>Improved Assembly of Tolypothrix boutellei genome.</title>
        <authorList>
            <person name="Sarangi A.N."/>
            <person name="Mukherjee M."/>
            <person name="Ghosh S."/>
            <person name="Singh D."/>
            <person name="Das A."/>
            <person name="Kant S."/>
            <person name="Prusty A."/>
            <person name="Tripathy S."/>
        </authorList>
    </citation>
    <scope>NUCLEOTIDE SEQUENCE</scope>
    <source>
        <strain evidence="1">VB521301</strain>
    </source>
</reference>
<accession>A0A8S9SYM6</accession>
<evidence type="ECO:0000313" key="1">
    <source>
        <dbReference type="EMBL" id="KAF3885451.1"/>
    </source>
</evidence>
<dbReference type="Proteomes" id="UP000029738">
    <property type="component" value="Unassembled WGS sequence"/>
</dbReference>
<evidence type="ECO:0000313" key="2">
    <source>
        <dbReference type="Proteomes" id="UP000029738"/>
    </source>
</evidence>
<proteinExistence type="predicted"/>
<protein>
    <submittedName>
        <fullName evidence="1">Uncharacterized protein</fullName>
    </submittedName>
</protein>
<keyword evidence="2" id="KW-1185">Reference proteome</keyword>
<gene>
    <name evidence="1" type="ORF">DA73_0400008275</name>
</gene>
<dbReference type="AlphaFoldDB" id="A0A8S9SYM6"/>